<dbReference type="RefSeq" id="WP_117384789.1">
    <property type="nucleotide sequence ID" value="NZ_QWDE01000005.1"/>
</dbReference>
<reference evidence="3 4" key="1">
    <citation type="submission" date="2018-08" db="EMBL/GenBank/DDBJ databases">
        <title>Mucilaginibacter terrae sp. nov., isolated from manganese diggings.</title>
        <authorList>
            <person name="Huang Y."/>
            <person name="Zhou Z."/>
        </authorList>
    </citation>
    <scope>NUCLEOTIDE SEQUENCE [LARGE SCALE GENOMIC DNA]</scope>
    <source>
        <strain evidence="3 4">ZH6</strain>
    </source>
</reference>
<dbReference type="EMBL" id="QWDE01000005">
    <property type="protein sequence ID" value="RFZ81422.1"/>
    <property type="molecule type" value="Genomic_DNA"/>
</dbReference>
<sequence length="150" mass="16540">MKKLLLAVVAVLMAFGAKAQIENPVRWSYAAKKVSATEAVVYLKATIDKDWHIYSQTVKDGGPVKTSFTFSPSKEYTPIGKTIEPAPISKFEKVFGMNVGYFENSVVFQQKVKLKSAKAAAVKGKLEYMVCNNSKCLPPEEVEFSIPLGK</sequence>
<keyword evidence="1" id="KW-0732">Signal</keyword>
<comment type="caution">
    <text evidence="3">The sequence shown here is derived from an EMBL/GenBank/DDBJ whole genome shotgun (WGS) entry which is preliminary data.</text>
</comment>
<gene>
    <name evidence="3" type="ORF">DYU05_19265</name>
</gene>
<evidence type="ECO:0000313" key="4">
    <source>
        <dbReference type="Proteomes" id="UP000260823"/>
    </source>
</evidence>
<dbReference type="OrthoDB" id="767251at2"/>
<evidence type="ECO:0000256" key="1">
    <source>
        <dbReference type="SAM" id="SignalP"/>
    </source>
</evidence>
<dbReference type="InterPro" id="IPR036929">
    <property type="entry name" value="DsbDN_sf"/>
</dbReference>
<dbReference type="AlphaFoldDB" id="A0A3E2NK96"/>
<organism evidence="3 4">
    <name type="scientific">Mucilaginibacter terrenus</name>
    <dbReference type="NCBI Taxonomy" id="2482727"/>
    <lineage>
        <taxon>Bacteria</taxon>
        <taxon>Pseudomonadati</taxon>
        <taxon>Bacteroidota</taxon>
        <taxon>Sphingobacteriia</taxon>
        <taxon>Sphingobacteriales</taxon>
        <taxon>Sphingobacteriaceae</taxon>
        <taxon>Mucilaginibacter</taxon>
    </lineage>
</organism>
<proteinExistence type="predicted"/>
<evidence type="ECO:0000313" key="3">
    <source>
        <dbReference type="EMBL" id="RFZ81422.1"/>
    </source>
</evidence>
<dbReference type="Proteomes" id="UP000260823">
    <property type="component" value="Unassembled WGS sequence"/>
</dbReference>
<dbReference type="InterPro" id="IPR028250">
    <property type="entry name" value="DsbDN"/>
</dbReference>
<name>A0A3E2NK96_9SPHI</name>
<protein>
    <submittedName>
        <fullName evidence="3">Sugar transporter</fullName>
    </submittedName>
</protein>
<keyword evidence="4" id="KW-1185">Reference proteome</keyword>
<accession>A0A3E2NK96</accession>
<feature type="chain" id="PRO_5017593285" evidence="1">
    <location>
        <begin position="20"/>
        <end position="150"/>
    </location>
</feature>
<dbReference type="Gene3D" id="2.60.40.1250">
    <property type="entry name" value="Thiol:disulfide interchange protein DsbD, N-terminal domain"/>
    <property type="match status" value="1"/>
</dbReference>
<keyword evidence="3" id="KW-0762">Sugar transport</keyword>
<feature type="signal peptide" evidence="1">
    <location>
        <begin position="1"/>
        <end position="19"/>
    </location>
</feature>
<evidence type="ECO:0000259" key="2">
    <source>
        <dbReference type="Pfam" id="PF11412"/>
    </source>
</evidence>
<feature type="domain" description="Thiol:disulfide interchange protein DsbD N-terminal" evidence="2">
    <location>
        <begin position="33"/>
        <end position="144"/>
    </location>
</feature>
<keyword evidence="3" id="KW-0813">Transport</keyword>
<dbReference type="Pfam" id="PF11412">
    <property type="entry name" value="DsbD_N"/>
    <property type="match status" value="1"/>
</dbReference>